<dbReference type="Proteomes" id="UP000001197">
    <property type="component" value="Chromosome 6"/>
</dbReference>
<name>B2AN83_PODAN</name>
<reference evidence="1" key="2">
    <citation type="submission" date="2008-07" db="EMBL/GenBank/DDBJ databases">
        <authorList>
            <person name="Genoscope - CEA"/>
        </authorList>
    </citation>
    <scope>NUCLEOTIDE SEQUENCE</scope>
    <source>
        <strain evidence="1">S mat+</strain>
    </source>
</reference>
<dbReference type="OrthoDB" id="5241834at2759"/>
<reference evidence="1 3" key="1">
    <citation type="journal article" date="2008" name="Genome Biol.">
        <title>The genome sequence of the model ascomycete fungus Podospora anserina.</title>
        <authorList>
            <person name="Espagne E."/>
            <person name="Lespinet O."/>
            <person name="Malagnac F."/>
            <person name="Da Silva C."/>
            <person name="Jaillon O."/>
            <person name="Porcel B.M."/>
            <person name="Couloux A."/>
            <person name="Aury J.-M."/>
            <person name="Segurens B."/>
            <person name="Poulain J."/>
            <person name="Anthouard V."/>
            <person name="Grossetete S."/>
            <person name="Khalili H."/>
            <person name="Coppin E."/>
            <person name="Dequard-Chablat M."/>
            <person name="Picard M."/>
            <person name="Contamine V."/>
            <person name="Arnaise S."/>
            <person name="Bourdais A."/>
            <person name="Berteaux-Lecellier V."/>
            <person name="Gautheret D."/>
            <person name="de Vries R.P."/>
            <person name="Battaglia E."/>
            <person name="Coutinho P.M."/>
            <person name="Danchin E.G.J."/>
            <person name="Henrissat B."/>
            <person name="El Khoury R."/>
            <person name="Sainsard-Chanet A."/>
            <person name="Boivin A."/>
            <person name="Pinan-Lucarre B."/>
            <person name="Sellem C.H."/>
            <person name="Debuchy R."/>
            <person name="Wincker P."/>
            <person name="Weissenbach J."/>
            <person name="Silar P."/>
        </authorList>
    </citation>
    <scope>NUCLEOTIDE SEQUENCE [LARGE SCALE GENOMIC DNA]</scope>
    <source>
        <strain evidence="3">S / ATCC MYA-4624 / DSM 980 / FGSC 10383</strain>
        <strain evidence="1">S mat+</strain>
    </source>
</reference>
<evidence type="ECO:0000313" key="1">
    <source>
        <dbReference type="EMBL" id="CAP65418.1"/>
    </source>
</evidence>
<dbReference type="VEuPathDB" id="FungiDB:PODANS_6_9210"/>
<evidence type="ECO:0000313" key="2">
    <source>
        <dbReference type="EMBL" id="CDP31414.1"/>
    </source>
</evidence>
<dbReference type="HOGENOM" id="CLU_1289413_0_0_1"/>
<reference evidence="3" key="3">
    <citation type="journal article" date="2014" name="Genetics">
        <title>Maintaining two mating types: Structure of the mating type locus and its role in heterokaryosis in Podospora anserina.</title>
        <authorList>
            <person name="Grognet P."/>
            <person name="Bidard F."/>
            <person name="Kuchly C."/>
            <person name="Tong L.C.H."/>
            <person name="Coppin E."/>
            <person name="Benkhali J.A."/>
            <person name="Couloux A."/>
            <person name="Wincker P."/>
            <person name="Debuchy R."/>
            <person name="Silar P."/>
        </authorList>
    </citation>
    <scope>GENOME REANNOTATION</scope>
    <source>
        <strain evidence="3">S / ATCC MYA-4624 / DSM 980 / FGSC 10383</strain>
    </source>
</reference>
<protein>
    <submittedName>
        <fullName evidence="1">Podospora anserina S mat+ genomic DNA chromosome 6, supercontig 4</fullName>
    </submittedName>
</protein>
<gene>
    <name evidence="1" type="ORF">PODANS_6_9210</name>
</gene>
<evidence type="ECO:0000313" key="3">
    <source>
        <dbReference type="Proteomes" id="UP000001197"/>
    </source>
</evidence>
<sequence length="214" mass="24368">MSQVFHVARQFAKHGLIVHANEMPAPKEKKAPRLLAAHYGGQDVTFLGRLIFPHVENLVVDARTFPIRDPWPVNPKSLSLVYTFGDSPTDEKRVFVSKAGEDTVWTLTSDDIKTQPPGVTLASAWPPEVPGRIKIYAVIYGLEQITHPTVYRRLYEAASRNERIYISNKFFSNSPLINEDPWRGTIKSAAIVYTIRGKWKSISGREREYMSWEL</sequence>
<organism evidence="1">
    <name type="scientific">Podospora anserina (strain S / ATCC MYA-4624 / DSM 980 / FGSC 10383)</name>
    <name type="common">Pleurage anserina</name>
    <dbReference type="NCBI Taxonomy" id="515849"/>
    <lineage>
        <taxon>Eukaryota</taxon>
        <taxon>Fungi</taxon>
        <taxon>Dikarya</taxon>
        <taxon>Ascomycota</taxon>
        <taxon>Pezizomycotina</taxon>
        <taxon>Sordariomycetes</taxon>
        <taxon>Sordariomycetidae</taxon>
        <taxon>Sordariales</taxon>
        <taxon>Podosporaceae</taxon>
        <taxon>Podospora</taxon>
        <taxon>Podospora anserina</taxon>
    </lineage>
</organism>
<dbReference type="EMBL" id="CU633872">
    <property type="protein sequence ID" value="CAP65418.1"/>
    <property type="molecule type" value="Genomic_DNA"/>
</dbReference>
<dbReference type="eggNOG" id="ENOG502SDYF">
    <property type="taxonomic scope" value="Eukaryota"/>
</dbReference>
<dbReference type="KEGG" id="pan:PODANS72p119"/>
<keyword evidence="3" id="KW-1185">Reference proteome</keyword>
<dbReference type="GeneID" id="11176470"/>
<accession>B2AN83</accession>
<dbReference type="AlphaFoldDB" id="B2AN83"/>
<proteinExistence type="predicted"/>
<dbReference type="EMBL" id="FO904941">
    <property type="protein sequence ID" value="CDP31414.1"/>
    <property type="molecule type" value="Genomic_DNA"/>
</dbReference>
<dbReference type="RefSeq" id="XP_003437333.1">
    <property type="nucleotide sequence ID" value="XM_003437285.1"/>
</dbReference>
<reference evidence="2" key="4">
    <citation type="submission" date="2015-04" db="EMBL/GenBank/DDBJ databases">
        <title>Maintaining two mating types: Structure of the mating type locus and its role in heterokaryosis in Podospora anserina.</title>
        <authorList>
            <person name="Grognet P."/>
            <person name="Bidard F."/>
            <person name="Kuchly C."/>
            <person name="Chan Ho Tong L."/>
            <person name="Coppin E."/>
            <person name="Ait Benkhali J."/>
            <person name="Couloux A."/>
            <person name="Wincker P."/>
            <person name="Debuchy R."/>
            <person name="Silar P."/>
        </authorList>
    </citation>
    <scope>NUCLEOTIDE SEQUENCE</scope>
</reference>